<name>A0A1A8Z4J8_PLAOA</name>
<evidence type="ECO:0000313" key="1">
    <source>
        <dbReference type="EMBL" id="SBT38860.1"/>
    </source>
</evidence>
<keyword evidence="2" id="KW-1185">Reference proteome</keyword>
<proteinExistence type="predicted"/>
<gene>
    <name evidence="1" type="ORF">POVWA1_038910</name>
</gene>
<protein>
    <submittedName>
        <fullName evidence="1">Uncharacterized protein</fullName>
    </submittedName>
</protein>
<dbReference type="AlphaFoldDB" id="A0A1A8Z4J8"/>
<sequence length="81" mass="9607">MWYITFPPTSWLFPDNVFEDIFGLLKPVELPKNDTEIVGSREEKMFLVEKEKVEIRIFCIYIVKIINEFVNEGVCMRMGVM</sequence>
<dbReference type="Proteomes" id="UP000078555">
    <property type="component" value="Unassembled WGS sequence"/>
</dbReference>
<organism evidence="1 2">
    <name type="scientific">Plasmodium ovale wallikeri</name>
    <dbReference type="NCBI Taxonomy" id="864142"/>
    <lineage>
        <taxon>Eukaryota</taxon>
        <taxon>Sar</taxon>
        <taxon>Alveolata</taxon>
        <taxon>Apicomplexa</taxon>
        <taxon>Aconoidasida</taxon>
        <taxon>Haemosporida</taxon>
        <taxon>Plasmodiidae</taxon>
        <taxon>Plasmodium</taxon>
        <taxon>Plasmodium (Plasmodium)</taxon>
    </lineage>
</organism>
<dbReference type="EMBL" id="FLRD01000109">
    <property type="protein sequence ID" value="SBT38860.1"/>
    <property type="molecule type" value="Genomic_DNA"/>
</dbReference>
<accession>A0A1A8Z4J8</accession>
<reference evidence="2" key="1">
    <citation type="submission" date="2016-05" db="EMBL/GenBank/DDBJ databases">
        <authorList>
            <person name="Naeem Raeece"/>
        </authorList>
    </citation>
    <scope>NUCLEOTIDE SEQUENCE [LARGE SCALE GENOMIC DNA]</scope>
</reference>
<evidence type="ECO:0000313" key="2">
    <source>
        <dbReference type="Proteomes" id="UP000078555"/>
    </source>
</evidence>